<dbReference type="AlphaFoldDB" id="A0A368NHX2"/>
<gene>
    <name evidence="5" type="ORF">DU002_11160</name>
</gene>
<evidence type="ECO:0000313" key="6">
    <source>
        <dbReference type="Proteomes" id="UP000252558"/>
    </source>
</evidence>
<dbReference type="GO" id="GO:0030145">
    <property type="term" value="F:manganese ion binding"/>
    <property type="evidence" value="ECO:0007669"/>
    <property type="project" value="InterPro"/>
</dbReference>
<name>A0A368NHX2_9GAMM</name>
<dbReference type="EMBL" id="QPID01000006">
    <property type="protein sequence ID" value="RCU49473.1"/>
    <property type="molecule type" value="Genomic_DNA"/>
</dbReference>
<dbReference type="RefSeq" id="WP_114338469.1">
    <property type="nucleotide sequence ID" value="NZ_QPID01000006.1"/>
</dbReference>
<evidence type="ECO:0000256" key="3">
    <source>
        <dbReference type="ARBA" id="ARBA00022801"/>
    </source>
</evidence>
<dbReference type="GO" id="GO:0004725">
    <property type="term" value="F:protein tyrosine phosphatase activity"/>
    <property type="evidence" value="ECO:0007669"/>
    <property type="project" value="UniProtKB-EC"/>
</dbReference>
<sequence>MIDLHCHLLPGVDDGASSISESLEMARIAVHEGIHTAVATPHFHPGIYDNSIRSLQATFTEFTHALVKANIPLKVRLAGEVRLTEQIINALPASEIPMLGTYKGNDVLLLELPYSHIPPGTENLLQWLNRRGVIPMIAHPERNREIMQNVNAISRLTKGAVLFQLTIGSFAGSFGVKAYETAIALAKKGHLDVLSTDAHNLKRRPPLTKVGLSEVRKWIGDERTHSAIEELPRAIIS</sequence>
<proteinExistence type="inferred from homology"/>
<dbReference type="InterPro" id="IPR016667">
    <property type="entry name" value="Caps_polysacc_synth_CpsB/CapC"/>
</dbReference>
<evidence type="ECO:0000256" key="1">
    <source>
        <dbReference type="ARBA" id="ARBA00005750"/>
    </source>
</evidence>
<dbReference type="PANTHER" id="PTHR39181">
    <property type="entry name" value="TYROSINE-PROTEIN PHOSPHATASE YWQE"/>
    <property type="match status" value="1"/>
</dbReference>
<comment type="catalytic activity">
    <reaction evidence="4">
        <text>O-phospho-L-tyrosyl-[protein] + H2O = L-tyrosyl-[protein] + phosphate</text>
        <dbReference type="Rhea" id="RHEA:10684"/>
        <dbReference type="Rhea" id="RHEA-COMP:10136"/>
        <dbReference type="Rhea" id="RHEA-COMP:20101"/>
        <dbReference type="ChEBI" id="CHEBI:15377"/>
        <dbReference type="ChEBI" id="CHEBI:43474"/>
        <dbReference type="ChEBI" id="CHEBI:46858"/>
        <dbReference type="ChEBI" id="CHEBI:61978"/>
        <dbReference type="EC" id="3.1.3.48"/>
    </reaction>
</comment>
<organism evidence="5 6">
    <name type="scientific">Corallincola holothuriorum</name>
    <dbReference type="NCBI Taxonomy" id="2282215"/>
    <lineage>
        <taxon>Bacteria</taxon>
        <taxon>Pseudomonadati</taxon>
        <taxon>Pseudomonadota</taxon>
        <taxon>Gammaproteobacteria</taxon>
        <taxon>Alteromonadales</taxon>
        <taxon>Psychromonadaceae</taxon>
        <taxon>Corallincola</taxon>
    </lineage>
</organism>
<dbReference type="PIRSF" id="PIRSF016557">
    <property type="entry name" value="Caps_synth_CpsB"/>
    <property type="match status" value="1"/>
</dbReference>
<comment type="caution">
    <text evidence="5">The sequence shown here is derived from an EMBL/GenBank/DDBJ whole genome shotgun (WGS) entry which is preliminary data.</text>
</comment>
<evidence type="ECO:0000256" key="2">
    <source>
        <dbReference type="ARBA" id="ARBA00013064"/>
    </source>
</evidence>
<dbReference type="PANTHER" id="PTHR39181:SF1">
    <property type="entry name" value="TYROSINE-PROTEIN PHOSPHATASE YWQE"/>
    <property type="match status" value="1"/>
</dbReference>
<accession>A0A368NHX2</accession>
<evidence type="ECO:0000313" key="5">
    <source>
        <dbReference type="EMBL" id="RCU49473.1"/>
    </source>
</evidence>
<keyword evidence="6" id="KW-1185">Reference proteome</keyword>
<dbReference type="Pfam" id="PF19567">
    <property type="entry name" value="CpsB_CapC"/>
    <property type="match status" value="1"/>
</dbReference>
<evidence type="ECO:0000256" key="4">
    <source>
        <dbReference type="ARBA" id="ARBA00051722"/>
    </source>
</evidence>
<dbReference type="InterPro" id="IPR016195">
    <property type="entry name" value="Pol/histidinol_Pase-like"/>
</dbReference>
<protein>
    <recommendedName>
        <fullName evidence="2">protein-tyrosine-phosphatase</fullName>
        <ecNumber evidence="2">3.1.3.48</ecNumber>
    </recommendedName>
</protein>
<keyword evidence="3" id="KW-0378">Hydrolase</keyword>
<dbReference type="Proteomes" id="UP000252558">
    <property type="component" value="Unassembled WGS sequence"/>
</dbReference>
<dbReference type="SUPFAM" id="SSF89550">
    <property type="entry name" value="PHP domain-like"/>
    <property type="match status" value="1"/>
</dbReference>
<dbReference type="Gene3D" id="3.20.20.140">
    <property type="entry name" value="Metal-dependent hydrolases"/>
    <property type="match status" value="1"/>
</dbReference>
<comment type="similarity">
    <text evidence="1">Belongs to the metallo-dependent hydrolases superfamily. CpsB/CapC family.</text>
</comment>
<reference evidence="5 6" key="1">
    <citation type="submission" date="2018-07" db="EMBL/GenBank/DDBJ databases">
        <title>Corallincola holothuriorum sp. nov., a new facultative anaerobe isolated from sea cucumber Apostichopus japonicus.</title>
        <authorList>
            <person name="Xia H."/>
        </authorList>
    </citation>
    <scope>NUCLEOTIDE SEQUENCE [LARGE SCALE GENOMIC DNA]</scope>
    <source>
        <strain evidence="5 6">C4</strain>
    </source>
</reference>
<dbReference type="EC" id="3.1.3.48" evidence="2"/>
<dbReference type="OrthoDB" id="9788539at2"/>